<feature type="transmembrane region" description="Helical" evidence="1">
    <location>
        <begin position="187"/>
        <end position="206"/>
    </location>
</feature>
<keyword evidence="1" id="KW-0472">Membrane</keyword>
<dbReference type="OrthoDB" id="9793186at2"/>
<dbReference type="GO" id="GO:0016020">
    <property type="term" value="C:membrane"/>
    <property type="evidence" value="ECO:0007669"/>
    <property type="project" value="GOC"/>
</dbReference>
<keyword evidence="1" id="KW-0812">Transmembrane</keyword>
<dbReference type="SMART" id="SM01259">
    <property type="entry name" value="LAB_N"/>
    <property type="match status" value="2"/>
</dbReference>
<dbReference type="EMBL" id="FQYY01000008">
    <property type="protein sequence ID" value="SHJ11371.1"/>
    <property type="molecule type" value="Genomic_DNA"/>
</dbReference>
<dbReference type="Pfam" id="PF07578">
    <property type="entry name" value="LAB_N"/>
    <property type="match status" value="2"/>
</dbReference>
<dbReference type="GO" id="GO:0008915">
    <property type="term" value="F:lipid-A-disaccharide synthase activity"/>
    <property type="evidence" value="ECO:0007669"/>
    <property type="project" value="InterPro"/>
</dbReference>
<evidence type="ECO:0000259" key="2">
    <source>
        <dbReference type="SMART" id="SM01259"/>
    </source>
</evidence>
<feature type="transmembrane region" description="Helical" evidence="1">
    <location>
        <begin position="61"/>
        <end position="78"/>
    </location>
</feature>
<feature type="domain" description="Lipid A biosynthesis N-terminal" evidence="2">
    <location>
        <begin position="133"/>
        <end position="204"/>
    </location>
</feature>
<name>A0A1M6GN65_9FLAO</name>
<dbReference type="STRING" id="579105.SAMN04488096_108123"/>
<dbReference type="InterPro" id="IPR011499">
    <property type="entry name" value="Lipid_A_biosynth_N"/>
</dbReference>
<feature type="domain" description="Lipid A biosynthesis N-terminal" evidence="2">
    <location>
        <begin position="9"/>
        <end position="80"/>
    </location>
</feature>
<evidence type="ECO:0000313" key="3">
    <source>
        <dbReference type="EMBL" id="SHJ11371.1"/>
    </source>
</evidence>
<feature type="transmembrane region" description="Helical" evidence="1">
    <location>
        <begin position="129"/>
        <end position="150"/>
    </location>
</feature>
<dbReference type="GO" id="GO:0009245">
    <property type="term" value="P:lipid A biosynthetic process"/>
    <property type="evidence" value="ECO:0007669"/>
    <property type="project" value="InterPro"/>
</dbReference>
<protein>
    <submittedName>
        <fullName evidence="3">Uncharacterized N-terminal domain of lipid-A-disaccharide synthase</fullName>
    </submittedName>
</protein>
<feature type="transmembrane region" description="Helical" evidence="1">
    <location>
        <begin position="162"/>
        <end position="181"/>
    </location>
</feature>
<proteinExistence type="predicted"/>
<keyword evidence="4" id="KW-1185">Reference proteome</keyword>
<evidence type="ECO:0000256" key="1">
    <source>
        <dbReference type="SAM" id="Phobius"/>
    </source>
</evidence>
<keyword evidence="1" id="KW-1133">Transmembrane helix</keyword>
<organism evidence="3 4">
    <name type="scientific">Mesonia phycicola</name>
    <dbReference type="NCBI Taxonomy" id="579105"/>
    <lineage>
        <taxon>Bacteria</taxon>
        <taxon>Pseudomonadati</taxon>
        <taxon>Bacteroidota</taxon>
        <taxon>Flavobacteriia</taxon>
        <taxon>Flavobacteriales</taxon>
        <taxon>Flavobacteriaceae</taxon>
        <taxon>Mesonia</taxon>
    </lineage>
</organism>
<dbReference type="Gene3D" id="1.20.1280.290">
    <property type="match status" value="2"/>
</dbReference>
<feature type="transmembrane region" description="Helical" evidence="1">
    <location>
        <begin position="90"/>
        <end position="109"/>
    </location>
</feature>
<accession>A0A1M6GN65</accession>
<feature type="transmembrane region" description="Helical" evidence="1">
    <location>
        <begin position="6"/>
        <end position="26"/>
    </location>
</feature>
<evidence type="ECO:0000313" key="4">
    <source>
        <dbReference type="Proteomes" id="UP000184225"/>
    </source>
</evidence>
<dbReference type="RefSeq" id="WP_073152644.1">
    <property type="nucleotide sequence ID" value="NZ_FQYY01000008.1"/>
</dbReference>
<reference evidence="3 4" key="1">
    <citation type="submission" date="2016-11" db="EMBL/GenBank/DDBJ databases">
        <authorList>
            <person name="Jaros S."/>
            <person name="Januszkiewicz K."/>
            <person name="Wedrychowicz H."/>
        </authorList>
    </citation>
    <scope>NUCLEOTIDE SEQUENCE [LARGE SCALE GENOMIC DNA]</scope>
    <source>
        <strain evidence="3 4">DSM 21425</strain>
    </source>
</reference>
<dbReference type="Proteomes" id="UP000184225">
    <property type="component" value="Unassembled WGS sequence"/>
</dbReference>
<dbReference type="AlphaFoldDB" id="A0A1M6GN65"/>
<sequence>MSDWLIYAVGFTSQLIFASRIIIQWFKSEKSKKLETPTIFWKLSLIAAIIFFIYGYLRKDFSIMLGQAIIYYVFIRNLQLQQEWKPTNFFFKLIVVGFPIFATLYAIFWADIDFGLLFSQQNKNGIATWLMVIGVIGQVIYTGRFLFQWYHSEQEQESDLPITFWVISLVGSAILIFYAVLREDPVLFASHTGGSVIYIRNIYIGLKARKNNK</sequence>
<gene>
    <name evidence="3" type="ORF">SAMN04488096_108123</name>
</gene>
<feature type="transmembrane region" description="Helical" evidence="1">
    <location>
        <begin position="38"/>
        <end position="55"/>
    </location>
</feature>